<proteinExistence type="predicted"/>
<dbReference type="AlphaFoldDB" id="A0A1D3L7P3"/>
<reference evidence="2 3" key="1">
    <citation type="submission" date="2016-08" db="EMBL/GenBank/DDBJ databases">
        <authorList>
            <consortium name="Pathogen Informatics"/>
        </authorList>
    </citation>
    <scope>NUCLEOTIDE SEQUENCE [LARGE SCALE GENOMIC DNA]</scope>
    <source>
        <strain evidence="2 3">CB</strain>
    </source>
</reference>
<evidence type="ECO:0000313" key="3">
    <source>
        <dbReference type="Proteomes" id="UP000195489"/>
    </source>
</evidence>
<keyword evidence="1" id="KW-0472">Membrane</keyword>
<keyword evidence="1" id="KW-1133">Transmembrane helix</keyword>
<name>A0A1D3L7P3_PLACU</name>
<dbReference type="NCBIfam" id="TIGR01590">
    <property type="entry name" value="yir-bir-cir_Pla"/>
    <property type="match status" value="1"/>
</dbReference>
<evidence type="ECO:0000313" key="2">
    <source>
        <dbReference type="EMBL" id="SCL84124.1"/>
    </source>
</evidence>
<sequence length="309" mass="35473">MSKGVCKAIDDIDKLIVIEVKDDAVYLQNDPTLNNYCPFKKYLEKHECHGYEEIFSSAFIALLTLFKSDGDELDVLEDDKLAEYAILWLCYKLNQKQSIKFKNLKDFYDKHIKDNDNIYNNDIAGVNAYNSYKGIINEKINTKTININEMSIFYDLLKLLCDIYTEFDSNNSDCTKCSQKANEFVESYKKLNGDSGIDKDSPYYQVLSTLSNGYNNLKDKCSKFQSLPPIKIAHSSVKSHADNSVHISEATSSSSSIASKLIPILSIFSIPIFLGIAYKYSLFGFDKRLHKQYLREKIKKIKKKMNNYI</sequence>
<organism evidence="2 3">
    <name type="scientific">Plasmodium chabaudi chabaudi</name>
    <dbReference type="NCBI Taxonomy" id="31271"/>
    <lineage>
        <taxon>Eukaryota</taxon>
        <taxon>Sar</taxon>
        <taxon>Alveolata</taxon>
        <taxon>Apicomplexa</taxon>
        <taxon>Aconoidasida</taxon>
        <taxon>Haemosporida</taxon>
        <taxon>Plasmodiidae</taxon>
        <taxon>Plasmodium</taxon>
        <taxon>Plasmodium (Vinckeia)</taxon>
    </lineage>
</organism>
<keyword evidence="1" id="KW-0812">Transmembrane</keyword>
<protein>
    <submittedName>
        <fullName evidence="2">CIR protein</fullName>
    </submittedName>
</protein>
<dbReference type="InterPro" id="IPR006477">
    <property type="entry name" value="Yir_bir_cir"/>
</dbReference>
<dbReference type="Pfam" id="PF06022">
    <property type="entry name" value="Cir_Bir_Yir"/>
    <property type="match status" value="1"/>
</dbReference>
<evidence type="ECO:0000256" key="1">
    <source>
        <dbReference type="SAM" id="Phobius"/>
    </source>
</evidence>
<dbReference type="Proteomes" id="UP000195489">
    <property type="component" value="Unassembled WGS sequence"/>
</dbReference>
<accession>A0A1D3L7P3</accession>
<gene>
    <name evidence="2" type="ORF">PCHCB_000502400</name>
</gene>
<dbReference type="EMBL" id="FMIM01000081">
    <property type="protein sequence ID" value="SCL84124.1"/>
    <property type="molecule type" value="Genomic_DNA"/>
</dbReference>
<feature type="transmembrane region" description="Helical" evidence="1">
    <location>
        <begin position="261"/>
        <end position="282"/>
    </location>
</feature>